<reference evidence="2 3" key="1">
    <citation type="submission" date="2017-02" db="EMBL/GenBank/DDBJ databases">
        <authorList>
            <person name="Peterson S.W."/>
        </authorList>
    </citation>
    <scope>NUCLEOTIDE SEQUENCE [LARGE SCALE GENOMIC DNA]</scope>
    <source>
        <strain evidence="2 3">B Ar 00.02</strain>
    </source>
</reference>
<keyword evidence="3" id="KW-1185">Reference proteome</keyword>
<dbReference type="InterPro" id="IPR017946">
    <property type="entry name" value="PLC-like_Pdiesterase_TIM-brl"/>
</dbReference>
<keyword evidence="2" id="KW-0378">Hydrolase</keyword>
<dbReference type="GO" id="GO:0008889">
    <property type="term" value="F:glycerophosphodiester phosphodiesterase activity"/>
    <property type="evidence" value="ECO:0007669"/>
    <property type="project" value="UniProtKB-EC"/>
</dbReference>
<organism evidence="2 3">
    <name type="scientific">Arthrobacter rhombi</name>
    <dbReference type="NCBI Taxonomy" id="71253"/>
    <lineage>
        <taxon>Bacteria</taxon>
        <taxon>Bacillati</taxon>
        <taxon>Actinomycetota</taxon>
        <taxon>Actinomycetes</taxon>
        <taxon>Micrococcales</taxon>
        <taxon>Micrococcaceae</taxon>
        <taxon>Arthrobacter</taxon>
    </lineage>
</organism>
<dbReference type="PANTHER" id="PTHR46211:SF13">
    <property type="entry name" value="GLYCEROPHOSPHODIESTER PHOSPHODIESTERASE 1-RELATED"/>
    <property type="match status" value="1"/>
</dbReference>
<sequence>MHHVYAHRGSSAAYAENTRAAYLQALADGADGIECDVHLTRDGRIVCHHDQTVDRTSNASGRISSFTLQELRELDFASWKGREIPADYGTLQEQLLTLGELVELAASAGRPIGLAIEIKHPSEFGRRLEDAVLAELTRLGWEAATSKIGDVTLSFMCFDPGSVRHLSSRVAPDFLCQLVTGANPRKVAALEERGDHLGAQVASVVYGAEQEGVPAIEAGTAGVAGPGVAWVRRHEDTVRAWLHHGTRLRVWTVDREEDIEFLAGVGVQEMTSNDPKHTRDVLNSLARA</sequence>
<protein>
    <submittedName>
        <fullName evidence="2">Glycerophosphoryl diester phosphodiesterase</fullName>
        <ecNumber evidence="2">3.1.4.46</ecNumber>
    </submittedName>
</protein>
<dbReference type="EC" id="3.1.4.46" evidence="2"/>
<feature type="domain" description="GP-PDE" evidence="1">
    <location>
        <begin position="2"/>
        <end position="282"/>
    </location>
</feature>
<dbReference type="GO" id="GO:0006629">
    <property type="term" value="P:lipid metabolic process"/>
    <property type="evidence" value="ECO:0007669"/>
    <property type="project" value="InterPro"/>
</dbReference>
<dbReference type="EMBL" id="FUHW01000026">
    <property type="protein sequence ID" value="SJM62299.1"/>
    <property type="molecule type" value="Genomic_DNA"/>
</dbReference>
<dbReference type="Gene3D" id="3.20.20.190">
    <property type="entry name" value="Phosphatidylinositol (PI) phosphodiesterase"/>
    <property type="match status" value="1"/>
</dbReference>
<proteinExistence type="predicted"/>
<name>A0A1R4G284_9MICC</name>
<dbReference type="SUPFAM" id="SSF51695">
    <property type="entry name" value="PLC-like phosphodiesterases"/>
    <property type="match status" value="1"/>
</dbReference>
<dbReference type="InterPro" id="IPR030395">
    <property type="entry name" value="GP_PDE_dom"/>
</dbReference>
<evidence type="ECO:0000313" key="2">
    <source>
        <dbReference type="EMBL" id="SJM62299.1"/>
    </source>
</evidence>
<dbReference type="RefSeq" id="WP_086997578.1">
    <property type="nucleotide sequence ID" value="NZ_FUHW01000026.1"/>
</dbReference>
<evidence type="ECO:0000313" key="3">
    <source>
        <dbReference type="Proteomes" id="UP000195913"/>
    </source>
</evidence>
<dbReference type="Pfam" id="PF03009">
    <property type="entry name" value="GDPD"/>
    <property type="match status" value="1"/>
</dbReference>
<dbReference type="Proteomes" id="UP000195913">
    <property type="component" value="Unassembled WGS sequence"/>
</dbReference>
<evidence type="ECO:0000259" key="1">
    <source>
        <dbReference type="PROSITE" id="PS51704"/>
    </source>
</evidence>
<dbReference type="PANTHER" id="PTHR46211">
    <property type="entry name" value="GLYCEROPHOSPHORYL DIESTER PHOSPHODIESTERASE"/>
    <property type="match status" value="1"/>
</dbReference>
<accession>A0A1R4G284</accession>
<gene>
    <name evidence="2" type="ORF">FM101_07260</name>
</gene>
<dbReference type="PROSITE" id="PS51704">
    <property type="entry name" value="GP_PDE"/>
    <property type="match status" value="1"/>
</dbReference>
<dbReference type="AlphaFoldDB" id="A0A1R4G284"/>